<accession>A0A0A9B491</accession>
<reference evidence="1" key="2">
    <citation type="journal article" date="2015" name="Data Brief">
        <title>Shoot transcriptome of the giant reed, Arundo donax.</title>
        <authorList>
            <person name="Barrero R.A."/>
            <person name="Guerrero F.D."/>
            <person name="Moolhuijzen P."/>
            <person name="Goolsby J.A."/>
            <person name="Tidwell J."/>
            <person name="Bellgard S.E."/>
            <person name="Bellgard M.I."/>
        </authorList>
    </citation>
    <scope>NUCLEOTIDE SEQUENCE</scope>
    <source>
        <tissue evidence="1">Shoot tissue taken approximately 20 cm above the soil surface</tissue>
    </source>
</reference>
<dbReference type="AlphaFoldDB" id="A0A0A9B491"/>
<dbReference type="EMBL" id="GBRH01239729">
    <property type="protein sequence ID" value="JAD58166.1"/>
    <property type="molecule type" value="Transcribed_RNA"/>
</dbReference>
<evidence type="ECO:0000313" key="1">
    <source>
        <dbReference type="EMBL" id="JAD58166.1"/>
    </source>
</evidence>
<sequence>MSSLMMSPAAMKDCWDARSARRGIQR</sequence>
<protein>
    <submittedName>
        <fullName evidence="1">Uncharacterized protein</fullName>
    </submittedName>
</protein>
<reference evidence="1" key="1">
    <citation type="submission" date="2014-09" db="EMBL/GenBank/DDBJ databases">
        <authorList>
            <person name="Magalhaes I.L.F."/>
            <person name="Oliveira U."/>
            <person name="Santos F.R."/>
            <person name="Vidigal T.H.D.A."/>
            <person name="Brescovit A.D."/>
            <person name="Santos A.J."/>
        </authorList>
    </citation>
    <scope>NUCLEOTIDE SEQUENCE</scope>
    <source>
        <tissue evidence="1">Shoot tissue taken approximately 20 cm above the soil surface</tissue>
    </source>
</reference>
<proteinExistence type="predicted"/>
<name>A0A0A9B491_ARUDO</name>
<organism evidence="1">
    <name type="scientific">Arundo donax</name>
    <name type="common">Giant reed</name>
    <name type="synonym">Donax arundinaceus</name>
    <dbReference type="NCBI Taxonomy" id="35708"/>
    <lineage>
        <taxon>Eukaryota</taxon>
        <taxon>Viridiplantae</taxon>
        <taxon>Streptophyta</taxon>
        <taxon>Embryophyta</taxon>
        <taxon>Tracheophyta</taxon>
        <taxon>Spermatophyta</taxon>
        <taxon>Magnoliopsida</taxon>
        <taxon>Liliopsida</taxon>
        <taxon>Poales</taxon>
        <taxon>Poaceae</taxon>
        <taxon>PACMAD clade</taxon>
        <taxon>Arundinoideae</taxon>
        <taxon>Arundineae</taxon>
        <taxon>Arundo</taxon>
    </lineage>
</organism>